<feature type="compositionally biased region" description="Basic and acidic residues" evidence="1">
    <location>
        <begin position="778"/>
        <end position="790"/>
    </location>
</feature>
<keyword evidence="3" id="KW-1185">Reference proteome</keyword>
<accession>A0A9N8DSR1</accession>
<protein>
    <submittedName>
        <fullName evidence="2">Uncharacterized protein</fullName>
    </submittedName>
</protein>
<reference evidence="2" key="1">
    <citation type="submission" date="2020-06" db="EMBL/GenBank/DDBJ databases">
        <authorList>
            <consortium name="Plant Systems Biology data submission"/>
        </authorList>
    </citation>
    <scope>NUCLEOTIDE SEQUENCE</scope>
    <source>
        <strain evidence="2">D6</strain>
    </source>
</reference>
<feature type="region of interest" description="Disordered" evidence="1">
    <location>
        <begin position="654"/>
        <end position="867"/>
    </location>
</feature>
<name>A0A9N8DSR1_9STRA</name>
<feature type="compositionally biased region" description="Basic and acidic residues" evidence="1">
    <location>
        <begin position="740"/>
        <end position="750"/>
    </location>
</feature>
<feature type="compositionally biased region" description="Basic and acidic residues" evidence="1">
    <location>
        <begin position="698"/>
        <end position="707"/>
    </location>
</feature>
<dbReference type="Proteomes" id="UP001153069">
    <property type="component" value="Unassembled WGS sequence"/>
</dbReference>
<feature type="compositionally biased region" description="Acidic residues" evidence="1">
    <location>
        <begin position="658"/>
        <end position="671"/>
    </location>
</feature>
<sequence length="895" mass="100857">MTTKKPKKSRRQEQQPKQQQAALPQVLPRVLPKAPSAGQVLSSTVHIPVVEWKEMLEKAIFCKEQFYMIVMDGCGQCKMMLIKSYNMHRPKDLTNFRAADRTATFDPKDEFELYHEVLEVVLSEYHSVGGKFSDQYAAILECRGGTEKLLPPPMPKGPIAVIQDAFLTLKAALPIEESEDREEKEEEEQEPLVEGYRDSPEVEMLLCRGLRPEETTKEISVMGRRASEEEVQPYMVELHYSQKQWHERMKDWMQDTFNKKSEMVADARDGCAALERPAPMACGPPGHLMTSFSDGSMLSGSERIPREIEVATDDSSNDGSKSTQHLLPRDNIWIPEYDVVFGVSRESNASTKATEIFKRRVLTFFVTKTNIRESQVQVMKLMLKEEIEDEETFDSKTTPDATFWMKLADCTDDEAKKDRSTEAKWLKKEDGDFLGPFVRAPETFIYKAVVEWIKAYDGSESGSRDPEPCMTKSFATAAQGDDNTVEEVPHVSAIEAKVPHAAPQTQQKGPNLFQLTGPIETLDQKAKETCQDWVNDSETLLIKAAKKTLIDSFQQDFHSFLFLFQLQLKRIKGGYTAGGSHSVASGSPQGAGGDDCSWVSAEPSVQEADTRIADIEKACIDFMNRMGNNMVKRYQELSGEDDAAAAAAAAAVAAADEARDDDGTLEDDDDPSVGSEGRERGSNPPTPTRKHALKAAKAAKDRTTRHEDDDDPALLSKDDTTCGKTDDQSFDYSEASTPERFLRQLDERKGRPSRYRQPLRKSRTRSPPPRRGRSPRRHRDDSYSEEDRSVRSYRSRSYGRSFDDRTERTWRSRSLSYERSPSPEPSYVGGRTRNRRGYDYDSPQPTNSFTDDDDTYPTRETGPLDSVSLANSDLSLAQLTFDKPKAEAGWFGMGW</sequence>
<evidence type="ECO:0000256" key="1">
    <source>
        <dbReference type="SAM" id="MobiDB-lite"/>
    </source>
</evidence>
<feature type="compositionally biased region" description="Basic residues" evidence="1">
    <location>
        <begin position="751"/>
        <end position="777"/>
    </location>
</feature>
<feature type="region of interest" description="Disordered" evidence="1">
    <location>
        <begin position="577"/>
        <end position="599"/>
    </location>
</feature>
<dbReference type="AlphaFoldDB" id="A0A9N8DSR1"/>
<proteinExistence type="predicted"/>
<feature type="compositionally biased region" description="Acidic residues" evidence="1">
    <location>
        <begin position="176"/>
        <end position="191"/>
    </location>
</feature>
<dbReference type="EMBL" id="CAICTM010000325">
    <property type="protein sequence ID" value="CAB9507936.1"/>
    <property type="molecule type" value="Genomic_DNA"/>
</dbReference>
<comment type="caution">
    <text evidence="2">The sequence shown here is derived from an EMBL/GenBank/DDBJ whole genome shotgun (WGS) entry which is preliminary data.</text>
</comment>
<feature type="region of interest" description="Disordered" evidence="1">
    <location>
        <begin position="1"/>
        <end position="23"/>
    </location>
</feature>
<feature type="compositionally biased region" description="Basic and acidic residues" evidence="1">
    <location>
        <begin position="716"/>
        <end position="727"/>
    </location>
</feature>
<feature type="compositionally biased region" description="Basic and acidic residues" evidence="1">
    <location>
        <begin position="801"/>
        <end position="810"/>
    </location>
</feature>
<feature type="region of interest" description="Disordered" evidence="1">
    <location>
        <begin position="174"/>
        <end position="196"/>
    </location>
</feature>
<evidence type="ECO:0000313" key="2">
    <source>
        <dbReference type="EMBL" id="CAB9507936.1"/>
    </source>
</evidence>
<evidence type="ECO:0000313" key="3">
    <source>
        <dbReference type="Proteomes" id="UP001153069"/>
    </source>
</evidence>
<organism evidence="2 3">
    <name type="scientific">Seminavis robusta</name>
    <dbReference type="NCBI Taxonomy" id="568900"/>
    <lineage>
        <taxon>Eukaryota</taxon>
        <taxon>Sar</taxon>
        <taxon>Stramenopiles</taxon>
        <taxon>Ochrophyta</taxon>
        <taxon>Bacillariophyta</taxon>
        <taxon>Bacillariophyceae</taxon>
        <taxon>Bacillariophycidae</taxon>
        <taxon>Naviculales</taxon>
        <taxon>Naviculaceae</taxon>
        <taxon>Seminavis</taxon>
    </lineage>
</organism>
<feature type="compositionally biased region" description="Basic residues" evidence="1">
    <location>
        <begin position="1"/>
        <end position="10"/>
    </location>
</feature>
<gene>
    <name evidence="2" type="ORF">SEMRO_326_G118000.1</name>
</gene>